<evidence type="ECO:0000313" key="6">
    <source>
        <dbReference type="Proteomes" id="UP000319210"/>
    </source>
</evidence>
<dbReference type="InterPro" id="IPR036291">
    <property type="entry name" value="NAD(P)-bd_dom_sf"/>
</dbReference>
<dbReference type="GO" id="GO:0016491">
    <property type="term" value="F:oxidoreductase activity"/>
    <property type="evidence" value="ECO:0007669"/>
    <property type="project" value="UniProtKB-KW"/>
</dbReference>
<accession>A0A4Y3QST9</accession>
<dbReference type="PRINTS" id="PR00081">
    <property type="entry name" value="GDHRDH"/>
</dbReference>
<dbReference type="PROSITE" id="PS00061">
    <property type="entry name" value="ADH_SHORT"/>
    <property type="match status" value="1"/>
</dbReference>
<evidence type="ECO:0000259" key="4">
    <source>
        <dbReference type="SMART" id="SM00822"/>
    </source>
</evidence>
<keyword evidence="2" id="KW-0560">Oxidoreductase</keyword>
<feature type="domain" description="Ketoreductase" evidence="4">
    <location>
        <begin position="11"/>
        <end position="197"/>
    </location>
</feature>
<dbReference type="EMBL" id="BJMM01000001">
    <property type="protein sequence ID" value="GEB47468.1"/>
    <property type="molecule type" value="Genomic_DNA"/>
</dbReference>
<dbReference type="InterPro" id="IPR020904">
    <property type="entry name" value="Sc_DH/Rdtase_CS"/>
</dbReference>
<keyword evidence="6" id="KW-1185">Reference proteome</keyword>
<evidence type="ECO:0000256" key="3">
    <source>
        <dbReference type="SAM" id="MobiDB-lite"/>
    </source>
</evidence>
<dbReference type="Proteomes" id="UP000319210">
    <property type="component" value="Unassembled WGS sequence"/>
</dbReference>
<proteinExistence type="inferred from homology"/>
<dbReference type="InterPro" id="IPR057326">
    <property type="entry name" value="KR_dom"/>
</dbReference>
<dbReference type="InterPro" id="IPR002347">
    <property type="entry name" value="SDR_fam"/>
</dbReference>
<dbReference type="Gene3D" id="3.40.50.720">
    <property type="entry name" value="NAD(P)-binding Rossmann-like Domain"/>
    <property type="match status" value="1"/>
</dbReference>
<dbReference type="AlphaFoldDB" id="A0A4Y3QST9"/>
<dbReference type="GO" id="GO:0016020">
    <property type="term" value="C:membrane"/>
    <property type="evidence" value="ECO:0007669"/>
    <property type="project" value="TreeGrafter"/>
</dbReference>
<name>A0A4Y3QST9_STRCI</name>
<dbReference type="PANTHER" id="PTHR44196:SF1">
    <property type="entry name" value="DEHYDROGENASE_REDUCTASE SDR FAMILY MEMBER 7B"/>
    <property type="match status" value="1"/>
</dbReference>
<dbReference type="SMART" id="SM00822">
    <property type="entry name" value="PKS_KR"/>
    <property type="match status" value="1"/>
</dbReference>
<organism evidence="5 6">
    <name type="scientific">Streptomyces cacaoi</name>
    <dbReference type="NCBI Taxonomy" id="1898"/>
    <lineage>
        <taxon>Bacteria</taxon>
        <taxon>Bacillati</taxon>
        <taxon>Actinomycetota</taxon>
        <taxon>Actinomycetes</taxon>
        <taxon>Kitasatosporales</taxon>
        <taxon>Streptomycetaceae</taxon>
        <taxon>Streptomyces</taxon>
    </lineage>
</organism>
<dbReference type="Pfam" id="PF00106">
    <property type="entry name" value="adh_short"/>
    <property type="match status" value="1"/>
</dbReference>
<evidence type="ECO:0000256" key="2">
    <source>
        <dbReference type="ARBA" id="ARBA00023002"/>
    </source>
</evidence>
<dbReference type="SUPFAM" id="SSF51735">
    <property type="entry name" value="NAD(P)-binding Rossmann-fold domains"/>
    <property type="match status" value="1"/>
</dbReference>
<feature type="region of interest" description="Disordered" evidence="3">
    <location>
        <begin position="266"/>
        <end position="301"/>
    </location>
</feature>
<evidence type="ECO:0000256" key="1">
    <source>
        <dbReference type="ARBA" id="ARBA00006484"/>
    </source>
</evidence>
<dbReference type="NCBIfam" id="NF005495">
    <property type="entry name" value="PRK07109.1"/>
    <property type="match status" value="1"/>
</dbReference>
<reference evidence="5 6" key="1">
    <citation type="submission" date="2019-06" db="EMBL/GenBank/DDBJ databases">
        <title>Whole genome shotgun sequence of Streptomyces cacaoi subsp. cacaoi NBRC 12748.</title>
        <authorList>
            <person name="Hosoyama A."/>
            <person name="Uohara A."/>
            <person name="Ohji S."/>
            <person name="Ichikawa N."/>
        </authorList>
    </citation>
    <scope>NUCLEOTIDE SEQUENCE [LARGE SCALE GENOMIC DNA]</scope>
    <source>
        <strain evidence="5 6">NBRC 12748</strain>
    </source>
</reference>
<dbReference type="OrthoDB" id="151996at2"/>
<dbReference type="RefSeq" id="WP_086815458.1">
    <property type="nucleotide sequence ID" value="NZ_BJMM01000001.1"/>
</dbReference>
<gene>
    <name evidence="5" type="ORF">SCA03_00190</name>
</gene>
<evidence type="ECO:0000313" key="5">
    <source>
        <dbReference type="EMBL" id="GEB47468.1"/>
    </source>
</evidence>
<protein>
    <submittedName>
        <fullName evidence="5">Short-chain dehydrogenase</fullName>
    </submittedName>
</protein>
<sequence>MAATRKGEGRRVVVVTGASAGVGRATARAFGRRHDAVALLARGELGLHEAAREVREAGGTALAVPTDVSDPDAVEAAADRIERELGPLDVWVNTAFSTVFAPVTDIRPEEFRRALEVTFLGTVNGTRTALRRMLPRGRGTVVQAGSALAYRGVPLQAAYCAAKHAIQGFHESLRCELLHERSPVRVTMVQLPGLNTPQFDWVLSRLPRAPRPVPPVHQPEVAARALVHAAAHPGRREYWTGAATVATLLGDKFAPGLLDRSLARTGYASQQREHPPAPDRPVNLWEPADGPGGTDHGAHGAFDDEARTRSAQSWASRHHGTLAGLALALTTLGGYAARQLNRARSAGG</sequence>
<comment type="similarity">
    <text evidence="1">Belongs to the short-chain dehydrogenases/reductases (SDR) family.</text>
</comment>
<comment type="caution">
    <text evidence="5">The sequence shown here is derived from an EMBL/GenBank/DDBJ whole genome shotgun (WGS) entry which is preliminary data.</text>
</comment>
<dbReference type="PANTHER" id="PTHR44196">
    <property type="entry name" value="DEHYDROGENASE/REDUCTASE SDR FAMILY MEMBER 7B"/>
    <property type="match status" value="1"/>
</dbReference>